<evidence type="ECO:0000256" key="2">
    <source>
        <dbReference type="ARBA" id="ARBA00022833"/>
    </source>
</evidence>
<dbReference type="InterPro" id="IPR016192">
    <property type="entry name" value="APOBEC/CMP_deaminase_Zn-bd"/>
</dbReference>
<keyword evidence="2" id="KW-0862">Zinc</keyword>
<protein>
    <recommendedName>
        <fullName evidence="3">CMP/dCMP-type deaminase domain-containing protein</fullName>
    </recommendedName>
</protein>
<dbReference type="PROSITE" id="PS51747">
    <property type="entry name" value="CYT_DCMP_DEAMINASES_2"/>
    <property type="match status" value="1"/>
</dbReference>
<dbReference type="InterPro" id="IPR002125">
    <property type="entry name" value="CMP_dCMP_dom"/>
</dbReference>
<dbReference type="AlphaFoldDB" id="A0A6C0FDI6"/>
<dbReference type="PROSITE" id="PS00903">
    <property type="entry name" value="CYT_DCMP_DEAMINASES_1"/>
    <property type="match status" value="1"/>
</dbReference>
<organism evidence="4">
    <name type="scientific">viral metagenome</name>
    <dbReference type="NCBI Taxonomy" id="1070528"/>
    <lineage>
        <taxon>unclassified sequences</taxon>
        <taxon>metagenomes</taxon>
        <taxon>organismal metagenomes</taxon>
    </lineage>
</organism>
<dbReference type="Pfam" id="PF00383">
    <property type="entry name" value="dCMP_cyt_deam_1"/>
    <property type="match status" value="1"/>
</dbReference>
<dbReference type="SUPFAM" id="SSF53927">
    <property type="entry name" value="Cytidine deaminase-like"/>
    <property type="match status" value="1"/>
</dbReference>
<dbReference type="PANTHER" id="PTHR11079:SF179">
    <property type="entry name" value="TRNA(ADENINE(34)) DEAMINASE, CHLOROPLASTIC"/>
    <property type="match status" value="1"/>
</dbReference>
<dbReference type="GO" id="GO:0008270">
    <property type="term" value="F:zinc ion binding"/>
    <property type="evidence" value="ECO:0007669"/>
    <property type="project" value="InterPro"/>
</dbReference>
<evidence type="ECO:0000313" key="4">
    <source>
        <dbReference type="EMBL" id="QHT37255.1"/>
    </source>
</evidence>
<name>A0A6C0FDI6_9ZZZZ</name>
<dbReference type="PANTHER" id="PTHR11079">
    <property type="entry name" value="CYTOSINE DEAMINASE FAMILY MEMBER"/>
    <property type="match status" value="1"/>
</dbReference>
<keyword evidence="1" id="KW-0479">Metal-binding</keyword>
<dbReference type="EMBL" id="MN738791">
    <property type="protein sequence ID" value="QHT37255.1"/>
    <property type="molecule type" value="Genomic_DNA"/>
</dbReference>
<accession>A0A6C0FDI6</accession>
<evidence type="ECO:0000259" key="3">
    <source>
        <dbReference type="PROSITE" id="PS51747"/>
    </source>
</evidence>
<dbReference type="InterPro" id="IPR016193">
    <property type="entry name" value="Cytidine_deaminase-like"/>
</dbReference>
<dbReference type="Gene3D" id="3.40.140.10">
    <property type="entry name" value="Cytidine Deaminase, domain 2"/>
    <property type="match status" value="1"/>
</dbReference>
<evidence type="ECO:0000256" key="1">
    <source>
        <dbReference type="ARBA" id="ARBA00022723"/>
    </source>
</evidence>
<sequence length="118" mass="13242">MKKGAMELAITEAEKSMQNHKHGAVIVQAGKIISSGHNKTTSKVPSHLWSRHAEMAAIRQLTDKSKSLNDAQVYVVRINKCGLADSKPCKYCQEYMRLHGIKRVFYSSGVNLFDSMYI</sequence>
<feature type="domain" description="CMP/dCMP-type deaminase" evidence="3">
    <location>
        <begin position="1"/>
        <end position="118"/>
    </location>
</feature>
<reference evidence="4" key="1">
    <citation type="journal article" date="2020" name="Nature">
        <title>Giant virus diversity and host interactions through global metagenomics.</title>
        <authorList>
            <person name="Schulz F."/>
            <person name="Roux S."/>
            <person name="Paez-Espino D."/>
            <person name="Jungbluth S."/>
            <person name="Walsh D.A."/>
            <person name="Denef V.J."/>
            <person name="McMahon K.D."/>
            <person name="Konstantinidis K.T."/>
            <person name="Eloe-Fadrosh E.A."/>
            <person name="Kyrpides N.C."/>
            <person name="Woyke T."/>
        </authorList>
    </citation>
    <scope>NUCLEOTIDE SEQUENCE</scope>
    <source>
        <strain evidence="4">GVMAG-S-ERX555967-131</strain>
    </source>
</reference>
<dbReference type="GO" id="GO:0016787">
    <property type="term" value="F:hydrolase activity"/>
    <property type="evidence" value="ECO:0007669"/>
    <property type="project" value="InterPro"/>
</dbReference>
<proteinExistence type="predicted"/>